<dbReference type="GO" id="GO:0005654">
    <property type="term" value="C:nucleoplasm"/>
    <property type="evidence" value="ECO:0007669"/>
    <property type="project" value="TreeGrafter"/>
</dbReference>
<protein>
    <submittedName>
        <fullName evidence="1">FA core complex associated protein 100</fullName>
    </submittedName>
</protein>
<dbReference type="RefSeq" id="XP_018591763.1">
    <property type="nucleotide sequence ID" value="XM_018736247.1"/>
</dbReference>
<name>A0A8C9R446_SCLFO</name>
<gene>
    <name evidence="1" type="primary">FAAP100</name>
    <name evidence="1" type="synonym">faap100</name>
</gene>
<dbReference type="OrthoDB" id="6495021at2759"/>
<dbReference type="AlphaFoldDB" id="A0A8C9R446"/>
<dbReference type="GeneID" id="108924701"/>
<dbReference type="SUPFAM" id="SSF50998">
    <property type="entry name" value="Quinoprotein alcohol dehydrogenase-like"/>
    <property type="match status" value="1"/>
</dbReference>
<sequence>MEALRCSVSSLFEAQFGCVSGATAVLCSGTDVLLSNGSKSVVLWNSAERKVTGVHQLPGAIRHVTSSPRKRGLYALCENGRIYYIDLAQHPRVSSSPASAPNSHVIEDPTACSFLVMDSILVTVGPADGTWRFQFYETPDAPGTRHRKLAERGVPVGPVDSAAAEANEVSEWPALCCVFAFSAASGLPEGEEHYFLESTLFGLLFGIDVSLVSTPVVVCGLPDGRLCCLPSLPQSANRDAKPGVKLLHSLEEPVVLAGTSSGGDALLAVSRFGKVLIVQVGDRAEGGKAPVFRECSVPGPVVCACIGSTHLYYSTLSDLLALPLVTGSSLDRTAQENLYADPPPSFPYPRSLNVSRLIALAKPTNTSTGAVHLVAVTVRGRLLDITLPQESDRGHVPRVSATQVGQKVRDLLTSIGNLSDRAASLKSSIQMRNEALKKLNQVFNVCCLLLPMQKGSEVPPVSKPPISIHFETRWIRLLQQDSLTLQCTLENSSSYVLEQGWTLCIQVIPSYSALNPEGRVSTKTYTFPLKKLFPGKNTEMVLPLTSGNELPLPLKVTSSLVYSLQSILGAVEAGHLFTEGTPSSGLTSNTGYISLTLDTTTVDWLDCMLVTGPTDENSSSRPGSASSTNIVRTFLDARRGERQDQSSSDPGVGTVEGGPFVATIRVSSVLLRAVLKGTGSLCSSLLTWLLSGCPGKGVRRDPQCSVVCACCPRGNTLRLMAKEVSVEDLGEGRPIAAVELLLESSSVAALCGLHYSVLRRIQALLKEVAMETEGPAQLQGRGLCRALERVEVLFEEIQEACGSAALDVGTSSGITAKLLHVYQQLRTNPLLIL</sequence>
<keyword evidence="2" id="KW-1185">Reference proteome</keyword>
<reference evidence="1" key="2">
    <citation type="submission" date="2025-08" db="UniProtKB">
        <authorList>
            <consortium name="Ensembl"/>
        </authorList>
    </citation>
    <scope>IDENTIFICATION</scope>
</reference>
<reference evidence="1 2" key="1">
    <citation type="submission" date="2019-04" db="EMBL/GenBank/DDBJ databases">
        <authorList>
            <consortium name="Wellcome Sanger Institute Data Sharing"/>
        </authorList>
    </citation>
    <scope>NUCLEOTIDE SEQUENCE [LARGE SCALE GENOMIC DNA]</scope>
</reference>
<dbReference type="PANTHER" id="PTHR14890">
    <property type="entry name" value="FANCONI ANEMIA CORE COMPLEX-ASSOCIATED PROTEIN 100"/>
    <property type="match status" value="1"/>
</dbReference>
<dbReference type="CTD" id="80233"/>
<dbReference type="KEGG" id="sfm:108924701"/>
<dbReference type="InterPro" id="IPR011047">
    <property type="entry name" value="Quinoprotein_ADH-like_sf"/>
</dbReference>
<evidence type="ECO:0000313" key="1">
    <source>
        <dbReference type="Ensembl" id="ENSSFOP00015006313.1"/>
    </source>
</evidence>
<evidence type="ECO:0000313" key="2">
    <source>
        <dbReference type="Proteomes" id="UP000694397"/>
    </source>
</evidence>
<dbReference type="Proteomes" id="UP000694397">
    <property type="component" value="Chromosome 3"/>
</dbReference>
<dbReference type="GO" id="GO:0043240">
    <property type="term" value="C:Fanconi anaemia nuclear complex"/>
    <property type="evidence" value="ECO:0007669"/>
    <property type="project" value="InterPro"/>
</dbReference>
<proteinExistence type="predicted"/>
<accession>A0A8C9R446</accession>
<dbReference type="GeneTree" id="ENSGT00390000016682"/>
<dbReference type="Pfam" id="PF15146">
    <property type="entry name" value="FANCAA"/>
    <property type="match status" value="1"/>
</dbReference>
<dbReference type="GO" id="GO:0036297">
    <property type="term" value="P:interstrand cross-link repair"/>
    <property type="evidence" value="ECO:0007669"/>
    <property type="project" value="InterPro"/>
</dbReference>
<dbReference type="InterPro" id="IPR029251">
    <property type="entry name" value="Faap100"/>
</dbReference>
<dbReference type="Ensembl" id="ENSSFOT00015006412.2">
    <property type="protein sequence ID" value="ENSSFOP00015006313.1"/>
    <property type="gene ID" value="ENSSFOG00015004152.2"/>
</dbReference>
<dbReference type="PANTHER" id="PTHR14890:SF1">
    <property type="entry name" value="FANCONI ANEMIA CORE COMPLEX-ASSOCIATED PROTEIN 100"/>
    <property type="match status" value="1"/>
</dbReference>
<organism evidence="1 2">
    <name type="scientific">Scleropages formosus</name>
    <name type="common">Asian bonytongue</name>
    <name type="synonym">Osteoglossum formosum</name>
    <dbReference type="NCBI Taxonomy" id="113540"/>
    <lineage>
        <taxon>Eukaryota</taxon>
        <taxon>Metazoa</taxon>
        <taxon>Chordata</taxon>
        <taxon>Craniata</taxon>
        <taxon>Vertebrata</taxon>
        <taxon>Euteleostomi</taxon>
        <taxon>Actinopterygii</taxon>
        <taxon>Neopterygii</taxon>
        <taxon>Teleostei</taxon>
        <taxon>Osteoglossocephala</taxon>
        <taxon>Osteoglossomorpha</taxon>
        <taxon>Osteoglossiformes</taxon>
        <taxon>Osteoglossidae</taxon>
        <taxon>Scleropages</taxon>
    </lineage>
</organism>
<reference evidence="1" key="3">
    <citation type="submission" date="2025-09" db="UniProtKB">
        <authorList>
            <consortium name="Ensembl"/>
        </authorList>
    </citation>
    <scope>IDENTIFICATION</scope>
</reference>